<keyword evidence="2" id="KW-1185">Reference proteome</keyword>
<name>A0A2I1DPB7_9PROT</name>
<dbReference type="RefSeq" id="WP_101536853.1">
    <property type="nucleotide sequence ID" value="NZ_MXAV01000007.1"/>
</dbReference>
<gene>
    <name evidence="1" type="ORF">B1757_02675</name>
</gene>
<organism evidence="1 2">
    <name type="scientific">Acidithiobacillus marinus</name>
    <dbReference type="NCBI Taxonomy" id="187490"/>
    <lineage>
        <taxon>Bacteria</taxon>
        <taxon>Pseudomonadati</taxon>
        <taxon>Pseudomonadota</taxon>
        <taxon>Acidithiobacillia</taxon>
        <taxon>Acidithiobacillales</taxon>
        <taxon>Acidithiobacillaceae</taxon>
        <taxon>Acidithiobacillus</taxon>
    </lineage>
</organism>
<sequence length="68" mass="7883">MITDVQIERIKAMPRDEAVATVLRLLDALETLKMQGEPDVAEGWTALPEAVWDRVMEQVFGKDWWVRK</sequence>
<dbReference type="EMBL" id="MXAV01000007">
    <property type="protein sequence ID" value="PKY11712.1"/>
    <property type="molecule type" value="Genomic_DNA"/>
</dbReference>
<protein>
    <submittedName>
        <fullName evidence="1">Uncharacterized protein</fullName>
    </submittedName>
</protein>
<evidence type="ECO:0000313" key="1">
    <source>
        <dbReference type="EMBL" id="PKY11712.1"/>
    </source>
</evidence>
<dbReference type="InParanoid" id="A0A2I1DPB7"/>
<evidence type="ECO:0000313" key="2">
    <source>
        <dbReference type="Proteomes" id="UP000234329"/>
    </source>
</evidence>
<dbReference type="Proteomes" id="UP000234329">
    <property type="component" value="Unassembled WGS sequence"/>
</dbReference>
<proteinExistence type="predicted"/>
<accession>A0A2I1DPB7</accession>
<dbReference type="AlphaFoldDB" id="A0A2I1DPB7"/>
<comment type="caution">
    <text evidence="1">The sequence shown here is derived from an EMBL/GenBank/DDBJ whole genome shotgun (WGS) entry which is preliminary data.</text>
</comment>
<reference evidence="1 2" key="1">
    <citation type="submission" date="2017-03" db="EMBL/GenBank/DDBJ databases">
        <title>Draft genime sequence of the acidophilic sulfur-oxidizing bacterium Acidithiobacillus sp. SH, isolated from seawater.</title>
        <authorList>
            <person name="Sharmin S."/>
            <person name="Tokuhisa M."/>
            <person name="Kanao T."/>
            <person name="Kamimura K."/>
        </authorList>
    </citation>
    <scope>NUCLEOTIDE SEQUENCE [LARGE SCALE GENOMIC DNA]</scope>
    <source>
        <strain evidence="1 2">SH</strain>
    </source>
</reference>